<dbReference type="Proteomes" id="UP000019678">
    <property type="component" value="Unassembled WGS sequence"/>
</dbReference>
<comment type="caution">
    <text evidence="1">The sequence shown here is derived from an EMBL/GenBank/DDBJ whole genome shotgun (WGS) entry which is preliminary data.</text>
</comment>
<keyword evidence="2" id="KW-1185">Reference proteome</keyword>
<evidence type="ECO:0000313" key="2">
    <source>
        <dbReference type="Proteomes" id="UP000019678"/>
    </source>
</evidence>
<dbReference type="OrthoDB" id="5504390at2"/>
<sequence>MTTRMLGGTIAVAVALFATGCTETIDSKNLRTAGIAALIEVESTDGTSSEVVATLLTGGAQSNTYVDLSSGDAIYASAGGGDRVEMGVESTGVYQADFRVGAEGTEFVVSLERVDDDGAPRSAGTLPAPFALNPVPPEDASRAEAFTITWTGTSSDPMEIEVDGDCIFSDTFEVPGDPGSFTIPANELSATSSDKAETCNVTVSVTRSRTGDPDPAFDPESRVDLRQVRTTTFVSAP</sequence>
<organism evidence="1 2">
    <name type="scientific">Chondromyces apiculatus DSM 436</name>
    <dbReference type="NCBI Taxonomy" id="1192034"/>
    <lineage>
        <taxon>Bacteria</taxon>
        <taxon>Pseudomonadati</taxon>
        <taxon>Myxococcota</taxon>
        <taxon>Polyangia</taxon>
        <taxon>Polyangiales</taxon>
        <taxon>Polyangiaceae</taxon>
        <taxon>Chondromyces</taxon>
    </lineage>
</organism>
<evidence type="ECO:0008006" key="3">
    <source>
        <dbReference type="Google" id="ProtNLM"/>
    </source>
</evidence>
<reference evidence="1 2" key="1">
    <citation type="submission" date="2013-05" db="EMBL/GenBank/DDBJ databases">
        <title>Genome assembly of Chondromyces apiculatus DSM 436.</title>
        <authorList>
            <person name="Sharma G."/>
            <person name="Khatri I."/>
            <person name="Kaur C."/>
            <person name="Mayilraj S."/>
            <person name="Subramanian S."/>
        </authorList>
    </citation>
    <scope>NUCLEOTIDE SEQUENCE [LARGE SCALE GENOMIC DNA]</scope>
    <source>
        <strain evidence="1 2">DSM 436</strain>
    </source>
</reference>
<name>A0A017T3B9_9BACT</name>
<protein>
    <recommendedName>
        <fullName evidence="3">Lipoprotein</fullName>
    </recommendedName>
</protein>
<accession>A0A017T3B9</accession>
<evidence type="ECO:0000313" key="1">
    <source>
        <dbReference type="EMBL" id="EYF03733.1"/>
    </source>
</evidence>
<proteinExistence type="predicted"/>
<dbReference type="RefSeq" id="WP_044245280.1">
    <property type="nucleotide sequence ID" value="NZ_ASRX01000042.1"/>
</dbReference>
<gene>
    <name evidence="1" type="ORF">CAP_5163</name>
</gene>
<dbReference type="EMBL" id="ASRX01000042">
    <property type="protein sequence ID" value="EYF03733.1"/>
    <property type="molecule type" value="Genomic_DNA"/>
</dbReference>
<dbReference type="PROSITE" id="PS51257">
    <property type="entry name" value="PROKAR_LIPOPROTEIN"/>
    <property type="match status" value="1"/>
</dbReference>
<dbReference type="AlphaFoldDB" id="A0A017T3B9"/>